<reference evidence="1 2" key="1">
    <citation type="journal article" date="2017" name="Genome Announc.">
        <title>Genome sequence of the saprophytic ascomycete Epicoccum nigrum ICMP 19927 strain isolated from New Zealand.</title>
        <authorList>
            <person name="Fokin M."/>
            <person name="Fleetwood D."/>
            <person name="Weir B.S."/>
            <person name="Villas-Boas S.G."/>
        </authorList>
    </citation>
    <scope>NUCLEOTIDE SEQUENCE [LARGE SCALE GENOMIC DNA]</scope>
    <source>
        <strain evidence="1 2">ICMP 19927</strain>
    </source>
</reference>
<gene>
    <name evidence="1" type="ORF">B5807_07716</name>
</gene>
<evidence type="ECO:0000313" key="1">
    <source>
        <dbReference type="EMBL" id="OSS48250.1"/>
    </source>
</evidence>
<dbReference type="EMBL" id="KZ107846">
    <property type="protein sequence ID" value="OSS48250.1"/>
    <property type="molecule type" value="Genomic_DNA"/>
</dbReference>
<name>A0A1Y2LWN9_EPING</name>
<dbReference type="Proteomes" id="UP000193240">
    <property type="component" value="Unassembled WGS sequence"/>
</dbReference>
<dbReference type="InParanoid" id="A0A1Y2LWN9"/>
<organism evidence="1 2">
    <name type="scientific">Epicoccum nigrum</name>
    <name type="common">Soil fungus</name>
    <name type="synonym">Epicoccum purpurascens</name>
    <dbReference type="NCBI Taxonomy" id="105696"/>
    <lineage>
        <taxon>Eukaryota</taxon>
        <taxon>Fungi</taxon>
        <taxon>Dikarya</taxon>
        <taxon>Ascomycota</taxon>
        <taxon>Pezizomycotina</taxon>
        <taxon>Dothideomycetes</taxon>
        <taxon>Pleosporomycetidae</taxon>
        <taxon>Pleosporales</taxon>
        <taxon>Pleosporineae</taxon>
        <taxon>Didymellaceae</taxon>
        <taxon>Epicoccum</taxon>
    </lineage>
</organism>
<sequence>MASATVDQQPFRFLDLPNDIRFCVYEKIDFSTRHVLDRSQTLTNPGFYWPMPSKDQVYDSCITLIRPYNGFAIDIMTICRLIHQEASQSLKRKFEHCRFQPVRYLVDYSAAAAIVKYEGNLRSCLGLADGGFNRDENGAVKNFLRTCADSLSRTRPTQSGT</sequence>
<protein>
    <submittedName>
        <fullName evidence="1">Uncharacterized protein</fullName>
    </submittedName>
</protein>
<evidence type="ECO:0000313" key="2">
    <source>
        <dbReference type="Proteomes" id="UP000193240"/>
    </source>
</evidence>
<dbReference type="AlphaFoldDB" id="A0A1Y2LWN9"/>
<keyword evidence="2" id="KW-1185">Reference proteome</keyword>
<proteinExistence type="predicted"/>
<accession>A0A1Y2LWN9</accession>